<evidence type="ECO:0000313" key="4">
    <source>
        <dbReference type="Proteomes" id="UP000192708"/>
    </source>
</evidence>
<keyword evidence="3" id="KW-0378">Hydrolase</keyword>
<dbReference type="InterPro" id="IPR000073">
    <property type="entry name" value="AB_hydrolase_1"/>
</dbReference>
<dbReference type="STRING" id="1938817.SAMN06296008_11842"/>
<gene>
    <name evidence="3" type="ORF">SAMN06296008_11842</name>
</gene>
<dbReference type="PROSITE" id="PS51257">
    <property type="entry name" value="PROKAR_LIPOPROTEIN"/>
    <property type="match status" value="1"/>
</dbReference>
<dbReference type="GO" id="GO:0016787">
    <property type="term" value="F:hydrolase activity"/>
    <property type="evidence" value="ECO:0007669"/>
    <property type="project" value="UniProtKB-KW"/>
</dbReference>
<evidence type="ECO:0000256" key="1">
    <source>
        <dbReference type="SAM" id="SignalP"/>
    </source>
</evidence>
<organism evidence="3 4">
    <name type="scientific">Polynucleobacter kasalickyi</name>
    <dbReference type="NCBI Taxonomy" id="1938817"/>
    <lineage>
        <taxon>Bacteria</taxon>
        <taxon>Pseudomonadati</taxon>
        <taxon>Pseudomonadota</taxon>
        <taxon>Betaproteobacteria</taxon>
        <taxon>Burkholderiales</taxon>
        <taxon>Burkholderiaceae</taxon>
        <taxon>Polynucleobacter</taxon>
    </lineage>
</organism>
<dbReference type="SUPFAM" id="SSF53474">
    <property type="entry name" value="alpha/beta-Hydrolases"/>
    <property type="match status" value="1"/>
</dbReference>
<proteinExistence type="predicted"/>
<dbReference type="RefSeq" id="WP_084285748.1">
    <property type="nucleotide sequence ID" value="NZ_FWXJ01000018.1"/>
</dbReference>
<name>A0A1W2C3W4_9BURK</name>
<dbReference type="InterPro" id="IPR050228">
    <property type="entry name" value="Carboxylesterase_BioH"/>
</dbReference>
<evidence type="ECO:0000313" key="3">
    <source>
        <dbReference type="EMBL" id="SMC79592.1"/>
    </source>
</evidence>
<evidence type="ECO:0000259" key="2">
    <source>
        <dbReference type="Pfam" id="PF12697"/>
    </source>
</evidence>
<sequence length="371" mass="41087">MQFKKTNRFWIFSLILLLSACTSLPDKPVPSRSFFYVGGSYVGSPGKEIMQGQMYVEKLQPQQVKQPYPLVLIHGAAQTATNWMMTPDGRKGWAEHFLELGYVVYMVDQPARGRSAWHPEVNGKLRMYTAPQIEQLFTAAATLGNWPQAKLHTQWPGSGRRGDATFDAFYATQVESLLSDVETQTLSQAAGAALLDKIGPAILLTHSQSGPLGWVIAESRPQKIKGIVSIEPSGPPFHNNAPGNPKARAWGVADIPLTYEPKVTAPEQIKTQVQTSPDSQGLIGCTLQAEPPRQLVNFRQFPILITVSESSYHAPYDHCTAAYLKQAGAPIDFIRLPERGIRGNGHMVMLEKNNLEIADFLHQWMVSKIKP</sequence>
<dbReference type="PANTHER" id="PTHR43194:SF4">
    <property type="entry name" value="AB HYDROLASE-1 DOMAIN-CONTAINING PROTEIN"/>
    <property type="match status" value="1"/>
</dbReference>
<keyword evidence="4" id="KW-1185">Reference proteome</keyword>
<dbReference type="PANTHER" id="PTHR43194">
    <property type="entry name" value="HYDROLASE ALPHA/BETA FOLD FAMILY"/>
    <property type="match status" value="1"/>
</dbReference>
<keyword evidence="1" id="KW-0732">Signal</keyword>
<protein>
    <submittedName>
        <fullName evidence="3">Alpha/beta hydrolase family protein</fullName>
    </submittedName>
</protein>
<feature type="signal peptide" evidence="1">
    <location>
        <begin position="1"/>
        <end position="25"/>
    </location>
</feature>
<dbReference type="Pfam" id="PF12697">
    <property type="entry name" value="Abhydrolase_6"/>
    <property type="match status" value="1"/>
</dbReference>
<reference evidence="3 4" key="1">
    <citation type="submission" date="2017-04" db="EMBL/GenBank/DDBJ databases">
        <authorList>
            <person name="Afonso C.L."/>
            <person name="Miller P.J."/>
            <person name="Scott M.A."/>
            <person name="Spackman E."/>
            <person name="Goraichik I."/>
            <person name="Dimitrov K.M."/>
            <person name="Suarez D.L."/>
            <person name="Swayne D.E."/>
        </authorList>
    </citation>
    <scope>NUCLEOTIDE SEQUENCE [LARGE SCALE GENOMIC DNA]</scope>
    <source>
        <strain evidence="3 4">VK13</strain>
    </source>
</reference>
<feature type="chain" id="PRO_5013117107" evidence="1">
    <location>
        <begin position="26"/>
        <end position="371"/>
    </location>
</feature>
<dbReference type="AlphaFoldDB" id="A0A1W2C3W4"/>
<dbReference type="OrthoDB" id="7820973at2"/>
<dbReference type="Proteomes" id="UP000192708">
    <property type="component" value="Unassembled WGS sequence"/>
</dbReference>
<dbReference type="EMBL" id="FWXJ01000018">
    <property type="protein sequence ID" value="SMC79592.1"/>
    <property type="molecule type" value="Genomic_DNA"/>
</dbReference>
<dbReference type="CDD" id="cd12809">
    <property type="entry name" value="Esterase_713_like-2"/>
    <property type="match status" value="1"/>
</dbReference>
<dbReference type="Gene3D" id="3.40.50.1820">
    <property type="entry name" value="alpha/beta hydrolase"/>
    <property type="match status" value="1"/>
</dbReference>
<dbReference type="InterPro" id="IPR029058">
    <property type="entry name" value="AB_hydrolase_fold"/>
</dbReference>
<feature type="domain" description="AB hydrolase-1" evidence="2">
    <location>
        <begin position="70"/>
        <end position="359"/>
    </location>
</feature>
<accession>A0A1W2C3W4</accession>